<dbReference type="EMBL" id="QAAD01000005">
    <property type="protein sequence ID" value="PTN09288.1"/>
    <property type="molecule type" value="Genomic_DNA"/>
</dbReference>
<organism evidence="1 2">
    <name type="scientific">Mangrovibacterium marinum</name>
    <dbReference type="NCBI Taxonomy" id="1639118"/>
    <lineage>
        <taxon>Bacteria</taxon>
        <taxon>Pseudomonadati</taxon>
        <taxon>Bacteroidota</taxon>
        <taxon>Bacteroidia</taxon>
        <taxon>Marinilabiliales</taxon>
        <taxon>Prolixibacteraceae</taxon>
        <taxon>Mangrovibacterium</taxon>
    </lineage>
</organism>
<evidence type="ECO:0000313" key="2">
    <source>
        <dbReference type="Proteomes" id="UP000243525"/>
    </source>
</evidence>
<protein>
    <submittedName>
        <fullName evidence="1">Uncharacterized protein</fullName>
    </submittedName>
</protein>
<dbReference type="RefSeq" id="WP_107821694.1">
    <property type="nucleotide sequence ID" value="NZ_OY782574.1"/>
</dbReference>
<comment type="caution">
    <text evidence="1">The sequence shown here is derived from an EMBL/GenBank/DDBJ whole genome shotgun (WGS) entry which is preliminary data.</text>
</comment>
<accession>A0A2T5C3E1</accession>
<gene>
    <name evidence="1" type="ORF">C8N47_105129</name>
</gene>
<dbReference type="AlphaFoldDB" id="A0A2T5C3E1"/>
<sequence length="194" mass="23006">MNNRTSEIFEILSKGNFICSNAVDNQQRYLYTYLEEHFDDLEPKFREIGFQLEEGNNYYYFSRFNESNPNVESKIEKALRWLDILAFFTTFRKDLCRGARFKPLDILNQVEINLPMKEQLQNLRKKTVAGKNYQEMLTDLLKEMQKEGFIDLENELEQTWKILDSWDYLEKMVTAVNIQDENEANANPAQNSGN</sequence>
<dbReference type="InterPro" id="IPR053841">
    <property type="entry name" value="MksE"/>
</dbReference>
<dbReference type="OrthoDB" id="9808028at2"/>
<dbReference type="Proteomes" id="UP000243525">
    <property type="component" value="Unassembled WGS sequence"/>
</dbReference>
<proteinExistence type="predicted"/>
<reference evidence="1 2" key="1">
    <citation type="submission" date="2018-04" db="EMBL/GenBank/DDBJ databases">
        <title>Genomic Encyclopedia of Archaeal and Bacterial Type Strains, Phase II (KMG-II): from individual species to whole genera.</title>
        <authorList>
            <person name="Goeker M."/>
        </authorList>
    </citation>
    <scope>NUCLEOTIDE SEQUENCE [LARGE SCALE GENOMIC DNA]</scope>
    <source>
        <strain evidence="1 2">DSM 28823</strain>
    </source>
</reference>
<dbReference type="Pfam" id="PF21980">
    <property type="entry name" value="MksE"/>
    <property type="match status" value="1"/>
</dbReference>
<keyword evidence="2" id="KW-1185">Reference proteome</keyword>
<evidence type="ECO:0000313" key="1">
    <source>
        <dbReference type="EMBL" id="PTN09288.1"/>
    </source>
</evidence>
<name>A0A2T5C3E1_9BACT</name>